<keyword evidence="10 14" id="KW-0472">Membrane</keyword>
<accession>A0ABP7FT89</accession>
<feature type="coiled-coil region" evidence="16">
    <location>
        <begin position="80"/>
        <end position="129"/>
    </location>
</feature>
<dbReference type="InterPro" id="IPR005864">
    <property type="entry name" value="ATP_synth_F0_bsu_bac"/>
</dbReference>
<evidence type="ECO:0000256" key="12">
    <source>
        <dbReference type="ARBA" id="ARBA00025198"/>
    </source>
</evidence>
<evidence type="ECO:0000256" key="6">
    <source>
        <dbReference type="ARBA" id="ARBA00022692"/>
    </source>
</evidence>
<evidence type="ECO:0000313" key="18">
    <source>
        <dbReference type="Proteomes" id="UP001501004"/>
    </source>
</evidence>
<comment type="subcellular location">
    <subcellularLocation>
        <location evidence="1 14">Cell membrane</location>
        <topology evidence="1 14">Single-pass membrane protein</topology>
    </subcellularLocation>
</comment>
<dbReference type="NCBIfam" id="NF004412">
    <property type="entry name" value="PRK05759.1-3"/>
    <property type="match status" value="1"/>
</dbReference>
<dbReference type="Pfam" id="PF00430">
    <property type="entry name" value="ATP-synt_B"/>
    <property type="match status" value="1"/>
</dbReference>
<comment type="subunit">
    <text evidence="13 14">F-type ATPases have 2 components, F(1) - the catalytic core - and F(0) - the membrane proton channel. F(1) has five subunits: alpha(3), beta(3), gamma(1), delta(1), epsilon(1). F(0) has three main subunits: a(1), b(2) and c(10-14). The alpha and beta chains form an alternating ring which encloses part of the gamma chain. F(1) is attached to F(0) by a central stalk formed by the gamma and epsilon chains, while a peripheral stalk is formed by the delta and b chains.</text>
</comment>
<evidence type="ECO:0000256" key="3">
    <source>
        <dbReference type="ARBA" id="ARBA00022448"/>
    </source>
</evidence>
<dbReference type="Gene3D" id="1.20.5.620">
    <property type="entry name" value="F1F0 ATP synthase subunit B, membrane domain"/>
    <property type="match status" value="1"/>
</dbReference>
<keyword evidence="18" id="KW-1185">Reference proteome</keyword>
<dbReference type="EMBL" id="BAABAE010000003">
    <property type="protein sequence ID" value="GAA3747755.1"/>
    <property type="molecule type" value="Genomic_DNA"/>
</dbReference>
<dbReference type="HAMAP" id="MF_01398">
    <property type="entry name" value="ATP_synth_b_bprime"/>
    <property type="match status" value="1"/>
</dbReference>
<name>A0ABP7FT89_9MICO</name>
<evidence type="ECO:0000256" key="10">
    <source>
        <dbReference type="ARBA" id="ARBA00023136"/>
    </source>
</evidence>
<evidence type="ECO:0000256" key="16">
    <source>
        <dbReference type="SAM" id="Coils"/>
    </source>
</evidence>
<keyword evidence="9 14" id="KW-0406">Ion transport</keyword>
<dbReference type="NCBIfam" id="TIGR01144">
    <property type="entry name" value="ATP_synt_b"/>
    <property type="match status" value="1"/>
</dbReference>
<keyword evidence="16" id="KW-0175">Coiled coil</keyword>
<proteinExistence type="inferred from homology"/>
<dbReference type="RefSeq" id="WP_344756985.1">
    <property type="nucleotide sequence ID" value="NZ_BAABAE010000003.1"/>
</dbReference>
<evidence type="ECO:0000313" key="17">
    <source>
        <dbReference type="EMBL" id="GAA3747755.1"/>
    </source>
</evidence>
<evidence type="ECO:0000256" key="14">
    <source>
        <dbReference type="HAMAP-Rule" id="MF_01398"/>
    </source>
</evidence>
<evidence type="ECO:0000256" key="9">
    <source>
        <dbReference type="ARBA" id="ARBA00023065"/>
    </source>
</evidence>
<dbReference type="InterPro" id="IPR002146">
    <property type="entry name" value="ATP_synth_b/b'su_bac/chlpt"/>
</dbReference>
<evidence type="ECO:0000256" key="8">
    <source>
        <dbReference type="ARBA" id="ARBA00022989"/>
    </source>
</evidence>
<evidence type="ECO:0000256" key="4">
    <source>
        <dbReference type="ARBA" id="ARBA00022475"/>
    </source>
</evidence>
<organism evidence="17 18">
    <name type="scientific">Leifsonella bigeumensis</name>
    <dbReference type="NCBI Taxonomy" id="433643"/>
    <lineage>
        <taxon>Bacteria</taxon>
        <taxon>Bacillati</taxon>
        <taxon>Actinomycetota</taxon>
        <taxon>Actinomycetes</taxon>
        <taxon>Micrococcales</taxon>
        <taxon>Microbacteriaceae</taxon>
        <taxon>Leifsonella</taxon>
    </lineage>
</organism>
<evidence type="ECO:0000256" key="7">
    <source>
        <dbReference type="ARBA" id="ARBA00022781"/>
    </source>
</evidence>
<feature type="transmembrane region" description="Helical" evidence="14">
    <location>
        <begin position="29"/>
        <end position="48"/>
    </location>
</feature>
<dbReference type="PANTHER" id="PTHR33445">
    <property type="entry name" value="ATP SYNTHASE SUBUNIT B', CHLOROPLASTIC"/>
    <property type="match status" value="1"/>
</dbReference>
<evidence type="ECO:0000256" key="11">
    <source>
        <dbReference type="ARBA" id="ARBA00023310"/>
    </source>
</evidence>
<dbReference type="CDD" id="cd06503">
    <property type="entry name" value="ATP-synt_Fo_b"/>
    <property type="match status" value="1"/>
</dbReference>
<evidence type="ECO:0000256" key="15">
    <source>
        <dbReference type="RuleBase" id="RU003848"/>
    </source>
</evidence>
<comment type="function">
    <text evidence="14">Component of the F(0) channel, it forms part of the peripheral stalk, linking F(1) to F(0).</text>
</comment>
<gene>
    <name evidence="14" type="primary">atpF</name>
    <name evidence="17" type="ORF">GCM10022239_24070</name>
</gene>
<keyword evidence="3 14" id="KW-0813">Transport</keyword>
<comment type="similarity">
    <text evidence="2 14 15">Belongs to the ATPase B chain family.</text>
</comment>
<dbReference type="InterPro" id="IPR050059">
    <property type="entry name" value="ATP_synthase_B_chain"/>
</dbReference>
<comment type="caution">
    <text evidence="17">The sequence shown here is derived from an EMBL/GenBank/DDBJ whole genome shotgun (WGS) entry which is preliminary data.</text>
</comment>
<keyword evidence="8 14" id="KW-1133">Transmembrane helix</keyword>
<evidence type="ECO:0000256" key="13">
    <source>
        <dbReference type="ARBA" id="ARBA00025830"/>
    </source>
</evidence>
<keyword evidence="5 14" id="KW-0138">CF(0)</keyword>
<dbReference type="InterPro" id="IPR028987">
    <property type="entry name" value="ATP_synth_B-like_membr_sf"/>
</dbReference>
<reference evidence="18" key="1">
    <citation type="journal article" date="2019" name="Int. J. Syst. Evol. Microbiol.">
        <title>The Global Catalogue of Microorganisms (GCM) 10K type strain sequencing project: providing services to taxonomists for standard genome sequencing and annotation.</title>
        <authorList>
            <consortium name="The Broad Institute Genomics Platform"/>
            <consortium name="The Broad Institute Genome Sequencing Center for Infectious Disease"/>
            <person name="Wu L."/>
            <person name="Ma J."/>
        </authorList>
    </citation>
    <scope>NUCLEOTIDE SEQUENCE [LARGE SCALE GENOMIC DNA]</scope>
    <source>
        <strain evidence="18">JCM 16949</strain>
    </source>
</reference>
<keyword evidence="4 14" id="KW-1003">Cell membrane</keyword>
<dbReference type="PANTHER" id="PTHR33445:SF1">
    <property type="entry name" value="ATP SYNTHASE SUBUNIT B"/>
    <property type="match status" value="1"/>
</dbReference>
<dbReference type="SUPFAM" id="SSF81573">
    <property type="entry name" value="F1F0 ATP synthase subunit B, membrane domain"/>
    <property type="match status" value="1"/>
</dbReference>
<keyword evidence="11 14" id="KW-0066">ATP synthesis</keyword>
<protein>
    <recommendedName>
        <fullName evidence="14">ATP synthase subunit b</fullName>
    </recommendedName>
    <alternativeName>
        <fullName evidence="14">ATP synthase F(0) sector subunit b</fullName>
    </alternativeName>
    <alternativeName>
        <fullName evidence="14">ATPase subunit I</fullName>
    </alternativeName>
    <alternativeName>
        <fullName evidence="14">F-type ATPase subunit b</fullName>
        <shortName evidence="14">F-ATPase subunit b</shortName>
    </alternativeName>
</protein>
<keyword evidence="6 14" id="KW-0812">Transmembrane</keyword>
<comment type="function">
    <text evidence="12 14">F(1)F(0) ATP synthase produces ATP from ADP in the presence of a proton or sodium gradient. F-type ATPases consist of two structural domains, F(1) containing the extramembraneous catalytic core and F(0) containing the membrane proton channel, linked together by a central stalk and a peripheral stalk. During catalysis, ATP synthesis in the catalytic domain of F(1) is coupled via a rotary mechanism of the central stalk subunits to proton translocation.</text>
</comment>
<evidence type="ECO:0000256" key="2">
    <source>
        <dbReference type="ARBA" id="ARBA00005513"/>
    </source>
</evidence>
<sequence length="189" mass="19939">MHTAFILTAAEPAAEGSEHSILLPELPDLIWGSIAFIVVLIVILRVVMPNVTRALDARSEAIEGGIKRAEKAQVEADARKGEYEAALAEARSEAVRIREQARVDGAAILAELKEQAQAEASRIAAAAQATIEVERQNALASLRSEVGVLALSLASSVIGTSLEDDKKSAAIVDRFLADLEADSAVGTSK</sequence>
<dbReference type="Proteomes" id="UP001501004">
    <property type="component" value="Unassembled WGS sequence"/>
</dbReference>
<evidence type="ECO:0000256" key="5">
    <source>
        <dbReference type="ARBA" id="ARBA00022547"/>
    </source>
</evidence>
<keyword evidence="7 14" id="KW-0375">Hydrogen ion transport</keyword>
<evidence type="ECO:0000256" key="1">
    <source>
        <dbReference type="ARBA" id="ARBA00004162"/>
    </source>
</evidence>